<gene>
    <name evidence="1" type="ORF">H5410_057774</name>
</gene>
<sequence length="217" mass="24123">MLHLTGDQESLFNPRSTTEKRTSFDLLKNWEGVGRRGSQEDWWKSIPACIWWTLWRERNERGHDGIASSSQNIKMRSLSLLYFWCKQDIVGEIDSLVDFIGQLFYPKGTQSAEFLRSSAAGNAAFQSGKHAEAVEHYTAAVSCNFESRPFTAICFCNRAAAYQGMGQISDAIADCSLAIALDGNYAKAGTSDQIYFHGLPNFPRAQHSTGTGSGLEF</sequence>
<dbReference type="PANTHER" id="PTHR45181:SF4">
    <property type="entry name" value="HEAT SHOCK PROTEIN DNAJ WITH TETRATRICOPEPTIDE REPEAT-CONTAINING PROTEIN"/>
    <property type="match status" value="1"/>
</dbReference>
<keyword evidence="2" id="KW-1185">Reference proteome</keyword>
<evidence type="ECO:0000313" key="2">
    <source>
        <dbReference type="Proteomes" id="UP000824120"/>
    </source>
</evidence>
<dbReference type="SMART" id="SM00028">
    <property type="entry name" value="TPR"/>
    <property type="match status" value="2"/>
</dbReference>
<dbReference type="OrthoDB" id="10250354at2759"/>
<dbReference type="SUPFAM" id="SSF48452">
    <property type="entry name" value="TPR-like"/>
    <property type="match status" value="1"/>
</dbReference>
<name>A0A9J5WRK2_SOLCO</name>
<dbReference type="Gene3D" id="1.25.40.10">
    <property type="entry name" value="Tetratricopeptide repeat domain"/>
    <property type="match status" value="1"/>
</dbReference>
<dbReference type="InterPro" id="IPR011990">
    <property type="entry name" value="TPR-like_helical_dom_sf"/>
</dbReference>
<dbReference type="Proteomes" id="UP000824120">
    <property type="component" value="Chromosome 11"/>
</dbReference>
<dbReference type="InterPro" id="IPR019734">
    <property type="entry name" value="TPR_rpt"/>
</dbReference>
<comment type="caution">
    <text evidence="1">The sequence shown here is derived from an EMBL/GenBank/DDBJ whole genome shotgun (WGS) entry which is preliminary data.</text>
</comment>
<dbReference type="AlphaFoldDB" id="A0A9J5WRK2"/>
<evidence type="ECO:0000313" key="1">
    <source>
        <dbReference type="EMBL" id="KAG5577640.1"/>
    </source>
</evidence>
<protein>
    <submittedName>
        <fullName evidence="1">Uncharacterized protein</fullName>
    </submittedName>
</protein>
<organism evidence="1 2">
    <name type="scientific">Solanum commersonii</name>
    <name type="common">Commerson's wild potato</name>
    <name type="synonym">Commerson's nightshade</name>
    <dbReference type="NCBI Taxonomy" id="4109"/>
    <lineage>
        <taxon>Eukaryota</taxon>
        <taxon>Viridiplantae</taxon>
        <taxon>Streptophyta</taxon>
        <taxon>Embryophyta</taxon>
        <taxon>Tracheophyta</taxon>
        <taxon>Spermatophyta</taxon>
        <taxon>Magnoliopsida</taxon>
        <taxon>eudicotyledons</taxon>
        <taxon>Gunneridae</taxon>
        <taxon>Pentapetalae</taxon>
        <taxon>asterids</taxon>
        <taxon>lamiids</taxon>
        <taxon>Solanales</taxon>
        <taxon>Solanaceae</taxon>
        <taxon>Solanoideae</taxon>
        <taxon>Solaneae</taxon>
        <taxon>Solanum</taxon>
    </lineage>
</organism>
<dbReference type="EMBL" id="JACXVP010000011">
    <property type="protein sequence ID" value="KAG5577640.1"/>
    <property type="molecule type" value="Genomic_DNA"/>
</dbReference>
<accession>A0A9J5WRK2</accession>
<reference evidence="1 2" key="1">
    <citation type="submission" date="2020-09" db="EMBL/GenBank/DDBJ databases">
        <title>De no assembly of potato wild relative species, Solanum commersonii.</title>
        <authorList>
            <person name="Cho K."/>
        </authorList>
    </citation>
    <scope>NUCLEOTIDE SEQUENCE [LARGE SCALE GENOMIC DNA]</scope>
    <source>
        <strain evidence="1">LZ3.2</strain>
        <tissue evidence="1">Leaf</tissue>
    </source>
</reference>
<proteinExistence type="predicted"/>
<dbReference type="PANTHER" id="PTHR45181">
    <property type="entry name" value="HEAT SHOCK PROTEIN DNAJ WITH TETRATRICOPEPTIDE REPEAT-CONTAINING PROTEIN"/>
    <property type="match status" value="1"/>
</dbReference>